<keyword evidence="6" id="KW-1133">Transmembrane helix</keyword>
<feature type="topological domain" description="Cytoplasmic" evidence="15">
    <location>
        <begin position="1"/>
        <end position="934"/>
    </location>
</feature>
<dbReference type="InterPro" id="IPR057933">
    <property type="entry name" value="SYNE3_dom"/>
</dbReference>
<evidence type="ECO:0000256" key="9">
    <source>
        <dbReference type="ARBA" id="ARBA00023242"/>
    </source>
</evidence>
<evidence type="ECO:0000256" key="5">
    <source>
        <dbReference type="ARBA" id="ARBA00022824"/>
    </source>
</evidence>
<dbReference type="GO" id="GO:0008360">
    <property type="term" value="P:regulation of cell shape"/>
    <property type="evidence" value="ECO:0007669"/>
    <property type="project" value="Ensembl"/>
</dbReference>
<dbReference type="FunFam" id="1.20.58.60:FF:000416">
    <property type="entry name" value="Spectrin repeat containing nuclear envelope family member 3"/>
    <property type="match status" value="1"/>
</dbReference>
<dbReference type="GO" id="GO:0090150">
    <property type="term" value="P:establishment of protein localization to membrane"/>
    <property type="evidence" value="ECO:0007669"/>
    <property type="project" value="Ensembl"/>
</dbReference>
<keyword evidence="7 15" id="KW-0472">Membrane</keyword>
<dbReference type="FunFam" id="1.20.58.60:FF:000608">
    <property type="entry name" value="Spectrin repeat containing nuclear envelope family member 3"/>
    <property type="match status" value="1"/>
</dbReference>
<dbReference type="InterPro" id="IPR018159">
    <property type="entry name" value="Spectrin/alpha-actinin"/>
</dbReference>
<dbReference type="Bgee" id="ENSOANG00000009154">
    <property type="expression patterns" value="Expressed in fibroblast and 8 other cell types or tissues"/>
</dbReference>
<dbReference type="Pfam" id="PF00435">
    <property type="entry name" value="Spectrin"/>
    <property type="match status" value="1"/>
</dbReference>
<evidence type="ECO:0000256" key="14">
    <source>
        <dbReference type="ARBA" id="ARBA00079239"/>
    </source>
</evidence>
<dbReference type="PANTHER" id="PTHR47535:SF2">
    <property type="entry name" value="NESPRIN-3"/>
    <property type="match status" value="1"/>
</dbReference>
<dbReference type="GO" id="GO:0005640">
    <property type="term" value="C:nuclear outer membrane"/>
    <property type="evidence" value="ECO:0000318"/>
    <property type="project" value="GO_Central"/>
</dbReference>
<dbReference type="GO" id="GO:0005791">
    <property type="term" value="C:rough endoplasmic reticulum"/>
    <property type="evidence" value="ECO:0007669"/>
    <property type="project" value="UniProtKB-SubCell"/>
</dbReference>
<keyword evidence="9" id="KW-0539">Nucleus</keyword>
<feature type="coiled-coil region" evidence="16">
    <location>
        <begin position="310"/>
        <end position="344"/>
    </location>
</feature>
<evidence type="ECO:0000256" key="2">
    <source>
        <dbReference type="ARBA" id="ARBA00008619"/>
    </source>
</evidence>
<evidence type="ECO:0000256" key="13">
    <source>
        <dbReference type="ARBA" id="ARBA00077501"/>
    </source>
</evidence>
<dbReference type="GeneTree" id="ENSGT00440000039367"/>
<sequence length="984" mass="112903">MTVEQVAVLRAPANAMTQRSQNEFDSSLENAVAWMKAVQERLQINDNTKGPRSALEARLRETEKICHLEPEGQVKMDRVLKSADTLLGSCGEDQKPAVLTKLKDIKTQWEDTVVYITHCHSRIEWVWLHWNEYLRAQDEFYRWFQSMRVTLEPALELQLGWKEKQWQLSHSEVLLSNVQNQAVLLDRLLEEAASLFNRIGDPSVDEDVQRKMRAEYEEIKAKAQDRVKLLEKITGEHKEYKEKVDAFQGWLGGMTERVSSRLGRANQSTLENQLKDLRDIARDFLRGEESLKNLERQSVGVIQNTSPLGTEKITRELEELRKALEKLKLLCKEEEERLLKALKLDGSYRSQAQLLGTEVAEFRQEIQRLAKSLEPGEKARDEEELIALWRKYTVTRSALVAEEAKAEKLKAQLKELIQFSQDGQPLSANVVTALQDFQSVKGKTAKLLTSTGMELAQGFQHLLRDFQLWKTEAQRLVNITASVPDRSMIPTFLPQLEAALSESSDLKEKLTAVLLKRDLLSGIFGEERAKSLVAEVTDATKDRDRLHNCLLQRKSKLLNMLSQQKDFDAAFEPLQKRLAALRIRVAVEKEPQPDLRGKQAQLQKLQRLQEDLLELAVQMDDLKLLVQSEPSHQHKMSQLSSDYHTLKRSLEMMLEQSQQCVEEHWLFSNKRLELQQWIMVVKQKLESYQEDSDGWKVETRAGEIERLSAEFPNKEVQLHLVEAHGQRVMEQSSPGGVALIQEELKQLKESWNSLRVLEEMLSGLVRSWQLKRVNADSGKKKVMTNHNPKPGSFRHAGNAVDGHYGWGELRDGEGDFNSGLEKFEQWLQVENAKLARIIEVKVPTPEDVKARKSKLQELQSRIPEGQDLFENLLHLQSTKGNSEDLEDVRYRWMLYKSKLTDSIHLPIHNSSEGSAGFRKSRSGGLCAFLERVCCMALPLQLLLLLLLLLLFLLPLEEETHSCALSNNYARSFNLMLRYNGPPPT</sequence>
<reference evidence="18 19" key="1">
    <citation type="journal article" date="2008" name="Nature">
        <title>Genome analysis of the platypus reveals unique signatures of evolution.</title>
        <authorList>
            <person name="Warren W.C."/>
            <person name="Hillier L.W."/>
            <person name="Marshall Graves J.A."/>
            <person name="Birney E."/>
            <person name="Ponting C.P."/>
            <person name="Grutzner F."/>
            <person name="Belov K."/>
            <person name="Miller W."/>
            <person name="Clarke L."/>
            <person name="Chinwalla A.T."/>
            <person name="Yang S.P."/>
            <person name="Heger A."/>
            <person name="Locke D.P."/>
            <person name="Miethke P."/>
            <person name="Waters P.D."/>
            <person name="Veyrunes F."/>
            <person name="Fulton L."/>
            <person name="Fulton B."/>
            <person name="Graves T."/>
            <person name="Wallis J."/>
            <person name="Puente X.S."/>
            <person name="Lopez-Otin C."/>
            <person name="Ordonez G.R."/>
            <person name="Eichler E.E."/>
            <person name="Chen L."/>
            <person name="Cheng Z."/>
            <person name="Deakin J.E."/>
            <person name="Alsop A."/>
            <person name="Thompson K."/>
            <person name="Kirby P."/>
            <person name="Papenfuss A.T."/>
            <person name="Wakefield M.J."/>
            <person name="Olender T."/>
            <person name="Lancet D."/>
            <person name="Huttley G.A."/>
            <person name="Smit A.F."/>
            <person name="Pask A."/>
            <person name="Temple-Smith P."/>
            <person name="Batzer M.A."/>
            <person name="Walker J.A."/>
            <person name="Konkel M.K."/>
            <person name="Harris R.S."/>
            <person name="Whittington C.M."/>
            <person name="Wong E.S."/>
            <person name="Gemmell N.J."/>
            <person name="Buschiazzo E."/>
            <person name="Vargas Jentzsch I.M."/>
            <person name="Merkel A."/>
            <person name="Schmitz J."/>
            <person name="Zemann A."/>
            <person name="Churakov G."/>
            <person name="Kriegs J.O."/>
            <person name="Brosius J."/>
            <person name="Murchison E.P."/>
            <person name="Sachidanandam R."/>
            <person name="Smith C."/>
            <person name="Hannon G.J."/>
            <person name="Tsend-Ayush E."/>
            <person name="McMillan D."/>
            <person name="Attenborough R."/>
            <person name="Rens W."/>
            <person name="Ferguson-Smith M."/>
            <person name="Lefevre C.M."/>
            <person name="Sharp J.A."/>
            <person name="Nicholas K.R."/>
            <person name="Ray D.A."/>
            <person name="Kube M."/>
            <person name="Reinhardt R."/>
            <person name="Pringle T.H."/>
            <person name="Taylor J."/>
            <person name="Jones R.C."/>
            <person name="Nixon B."/>
            <person name="Dacheux J.L."/>
            <person name="Niwa H."/>
            <person name="Sekita Y."/>
            <person name="Huang X."/>
            <person name="Stark A."/>
            <person name="Kheradpour P."/>
            <person name="Kellis M."/>
            <person name="Flicek P."/>
            <person name="Chen Y."/>
            <person name="Webber C."/>
            <person name="Hardison R."/>
            <person name="Nelson J."/>
            <person name="Hallsworth-Pepin K."/>
            <person name="Delehaunty K."/>
            <person name="Markovic C."/>
            <person name="Minx P."/>
            <person name="Feng Y."/>
            <person name="Kremitzki C."/>
            <person name="Mitreva M."/>
            <person name="Glasscock J."/>
            <person name="Wylie T."/>
            <person name="Wohldmann P."/>
            <person name="Thiru P."/>
            <person name="Nhan M.N."/>
            <person name="Pohl C.S."/>
            <person name="Smith S.M."/>
            <person name="Hou S."/>
            <person name="Nefedov M."/>
            <person name="de Jong P.J."/>
            <person name="Renfree M.B."/>
            <person name="Mardis E.R."/>
            <person name="Wilson R.K."/>
        </authorList>
    </citation>
    <scope>NUCLEOTIDE SEQUENCE [LARGE SCALE GENOMIC DNA]</scope>
    <source>
        <strain evidence="18 19">Glennie</strain>
    </source>
</reference>
<evidence type="ECO:0000256" key="6">
    <source>
        <dbReference type="ARBA" id="ARBA00022989"/>
    </source>
</evidence>
<keyword evidence="19" id="KW-1185">Reference proteome</keyword>
<dbReference type="Ensembl" id="ENSOANT00000014573.3">
    <property type="protein sequence ID" value="ENSOANP00000014570.3"/>
    <property type="gene ID" value="ENSOANG00000009154.3"/>
</dbReference>
<evidence type="ECO:0000256" key="4">
    <source>
        <dbReference type="ARBA" id="ARBA00022737"/>
    </source>
</evidence>
<proteinExistence type="inferred from homology"/>
<feature type="domain" description="KASH" evidence="17">
    <location>
        <begin position="926"/>
        <end position="984"/>
    </location>
</feature>
<dbReference type="InterPro" id="IPR002017">
    <property type="entry name" value="Spectrin_repeat"/>
</dbReference>
<dbReference type="GO" id="GO:0007097">
    <property type="term" value="P:nuclear migration"/>
    <property type="evidence" value="ECO:0000318"/>
    <property type="project" value="GO_Central"/>
</dbReference>
<evidence type="ECO:0000256" key="16">
    <source>
        <dbReference type="SAM" id="Coils"/>
    </source>
</evidence>
<name>F7EJP0_ORNAN</name>
<evidence type="ECO:0000256" key="3">
    <source>
        <dbReference type="ARBA" id="ARBA00022692"/>
    </source>
</evidence>
<dbReference type="GO" id="GO:0034993">
    <property type="term" value="C:meiotic nuclear membrane microtubule tethering complex"/>
    <property type="evidence" value="ECO:0000318"/>
    <property type="project" value="GO_Central"/>
</dbReference>
<evidence type="ECO:0000259" key="17">
    <source>
        <dbReference type="PROSITE" id="PS51049"/>
    </source>
</evidence>
<keyword evidence="4" id="KW-0677">Repeat</keyword>
<dbReference type="Pfam" id="PF25804">
    <property type="entry name" value="SYNE3"/>
    <property type="match status" value="1"/>
</dbReference>
<keyword evidence="16" id="KW-0175">Coiled coil</keyword>
<accession>F7EJP0</accession>
<evidence type="ECO:0000256" key="12">
    <source>
        <dbReference type="ARBA" id="ARBA00074125"/>
    </source>
</evidence>
<dbReference type="GO" id="GO:0005737">
    <property type="term" value="C:cytoplasm"/>
    <property type="evidence" value="ECO:0000318"/>
    <property type="project" value="GO_Central"/>
</dbReference>
<evidence type="ECO:0000313" key="18">
    <source>
        <dbReference type="Ensembl" id="ENSOANP00000014570.3"/>
    </source>
</evidence>
<dbReference type="SMART" id="SM01249">
    <property type="entry name" value="KASH"/>
    <property type="match status" value="1"/>
</dbReference>
<dbReference type="AlphaFoldDB" id="F7EJP0"/>
<dbReference type="SMART" id="SM00150">
    <property type="entry name" value="SPEC"/>
    <property type="match status" value="4"/>
</dbReference>
<feature type="coiled-coil region" evidence="16">
    <location>
        <begin position="595"/>
        <end position="625"/>
    </location>
</feature>
<dbReference type="Pfam" id="PF10541">
    <property type="entry name" value="KASH"/>
    <property type="match status" value="1"/>
</dbReference>
<dbReference type="FunCoup" id="F7EJP0">
    <property type="interactions" value="171"/>
</dbReference>
<organism evidence="18 19">
    <name type="scientific">Ornithorhynchus anatinus</name>
    <name type="common">Duckbill platypus</name>
    <dbReference type="NCBI Taxonomy" id="9258"/>
    <lineage>
        <taxon>Eukaryota</taxon>
        <taxon>Metazoa</taxon>
        <taxon>Chordata</taxon>
        <taxon>Craniata</taxon>
        <taxon>Vertebrata</taxon>
        <taxon>Euteleostomi</taxon>
        <taxon>Mammalia</taxon>
        <taxon>Monotremata</taxon>
        <taxon>Ornithorhynchidae</taxon>
        <taxon>Ornithorhynchus</taxon>
    </lineage>
</organism>
<dbReference type="GO" id="GO:0051015">
    <property type="term" value="F:actin filament binding"/>
    <property type="evidence" value="ECO:0000318"/>
    <property type="project" value="GO_Central"/>
</dbReference>
<comment type="similarity">
    <text evidence="2">Belongs to the nesprin family.</text>
</comment>
<evidence type="ECO:0000256" key="8">
    <source>
        <dbReference type="ARBA" id="ARBA00023157"/>
    </source>
</evidence>
<evidence type="ECO:0000256" key="15">
    <source>
        <dbReference type="PROSITE-ProRule" id="PRU00385"/>
    </source>
</evidence>
<dbReference type="Pfam" id="PF25803">
    <property type="entry name" value="Spectrin_SYNE1_2"/>
    <property type="match status" value="1"/>
</dbReference>
<dbReference type="FunFam" id="1.20.58.60:FF:000247">
    <property type="entry name" value="Spectrin repeat-containing, nuclear envelope family member 3"/>
    <property type="match status" value="1"/>
</dbReference>
<dbReference type="SUPFAM" id="SSF46966">
    <property type="entry name" value="Spectrin repeat"/>
    <property type="match status" value="4"/>
</dbReference>
<dbReference type="CDD" id="cd00176">
    <property type="entry name" value="SPEC"/>
    <property type="match status" value="1"/>
</dbReference>
<dbReference type="Gene3D" id="1.20.58.60">
    <property type="match status" value="4"/>
</dbReference>
<keyword evidence="8" id="KW-1015">Disulfide bond</keyword>
<dbReference type="Proteomes" id="UP000002279">
    <property type="component" value="Chromosome 1"/>
</dbReference>
<comment type="subcellular location">
    <subcellularLocation>
        <location evidence="10">Nucleus outer membrane</location>
        <topology evidence="10">Single-pass type IV membrane protein</topology>
    </subcellularLocation>
    <subcellularLocation>
        <location evidence="1">Rough endoplasmic reticulum</location>
    </subcellularLocation>
</comment>
<evidence type="ECO:0000256" key="1">
    <source>
        <dbReference type="ARBA" id="ARBA00004427"/>
    </source>
</evidence>
<evidence type="ECO:0000256" key="7">
    <source>
        <dbReference type="ARBA" id="ARBA00023136"/>
    </source>
</evidence>
<dbReference type="OMA" id="ACCLEDQ"/>
<dbReference type="eggNOG" id="KOG0516">
    <property type="taxonomic scope" value="Eukaryota"/>
</dbReference>
<evidence type="ECO:0000256" key="11">
    <source>
        <dbReference type="ARBA" id="ARBA00058355"/>
    </source>
</evidence>
<dbReference type="GO" id="GO:0007010">
    <property type="term" value="P:cytoskeleton organization"/>
    <property type="evidence" value="ECO:0007669"/>
    <property type="project" value="Ensembl"/>
</dbReference>
<dbReference type="PROSITE" id="PS51049">
    <property type="entry name" value="KASH"/>
    <property type="match status" value="1"/>
</dbReference>
<comment type="function">
    <text evidence="11">As a component of the LINC (LInker of Nucleoskeleton and Cytoskeleton) complex involved in the connection between the nuclear lamina and the cytoskeleton. The nucleocytoplasmic interactions established by the LINC complex play an important role in the transmission of mechanical forces across the nuclear envelope and in nuclear movement and positioning. Probable anchoring protein which tethers the nucleus to the cytoskeleton by binding PLEC which can associate with the intermediate filament system. Plays a role in the regulation of aortic epithelial cell morphology, and is required for flow-induced centrosome polarization and directional migration in aortic endothelial cells.</text>
</comment>
<dbReference type="InterPro" id="IPR052403">
    <property type="entry name" value="LINC-complex_assoc"/>
</dbReference>
<dbReference type="GO" id="GO:0140444">
    <property type="term" value="F:cytoskeleton-nuclear membrane anchor activity"/>
    <property type="evidence" value="ECO:0007669"/>
    <property type="project" value="Ensembl"/>
</dbReference>
<protein>
    <recommendedName>
        <fullName evidence="12">Nesprin-3</fullName>
    </recommendedName>
    <alternativeName>
        <fullName evidence="13">KASH domain-containing protein 3</fullName>
    </alternativeName>
    <alternativeName>
        <fullName evidence="14">Nuclear envelope spectrin repeat protein 3</fullName>
    </alternativeName>
</protein>
<reference evidence="18" key="3">
    <citation type="submission" date="2025-09" db="UniProtKB">
        <authorList>
            <consortium name="Ensembl"/>
        </authorList>
    </citation>
    <scope>IDENTIFICATION</scope>
    <source>
        <strain evidence="18">Glennie</strain>
    </source>
</reference>
<dbReference type="STRING" id="9258.ENSOANP00000014570"/>
<dbReference type="PANTHER" id="PTHR47535">
    <property type="entry name" value="MUSCLE-SPECIFIC PROTEIN 300 KDA, ISOFORM G"/>
    <property type="match status" value="1"/>
</dbReference>
<feature type="topological domain" description="Perinuclear space" evidence="15">
    <location>
        <begin position="956"/>
        <end position="984"/>
    </location>
</feature>
<reference evidence="18" key="2">
    <citation type="submission" date="2025-08" db="UniProtKB">
        <authorList>
            <consortium name="Ensembl"/>
        </authorList>
    </citation>
    <scope>IDENTIFICATION</scope>
    <source>
        <strain evidence="18">Glennie</strain>
    </source>
</reference>
<gene>
    <name evidence="18" type="primary">SYNE3</name>
</gene>
<evidence type="ECO:0000256" key="10">
    <source>
        <dbReference type="ARBA" id="ARBA00046312"/>
    </source>
</evidence>
<dbReference type="InParanoid" id="F7EJP0"/>
<dbReference type="HOGENOM" id="CLU_012764_0_0_1"/>
<evidence type="ECO:0000313" key="19">
    <source>
        <dbReference type="Proteomes" id="UP000002279"/>
    </source>
</evidence>
<dbReference type="InterPro" id="IPR012315">
    <property type="entry name" value="KASH"/>
</dbReference>
<dbReference type="InterPro" id="IPR057932">
    <property type="entry name" value="Spectrin_SYNE1_3"/>
</dbReference>
<keyword evidence="3 15" id="KW-0812">Transmembrane</keyword>
<keyword evidence="5" id="KW-0256">Endoplasmic reticulum</keyword>